<dbReference type="EMBL" id="BARS01059080">
    <property type="protein sequence ID" value="GAG42704.1"/>
    <property type="molecule type" value="Genomic_DNA"/>
</dbReference>
<dbReference type="AlphaFoldDB" id="X0XHP7"/>
<evidence type="ECO:0000313" key="1">
    <source>
        <dbReference type="EMBL" id="GAG42704.1"/>
    </source>
</evidence>
<name>X0XHP7_9ZZZZ</name>
<feature type="non-terminal residue" evidence="1">
    <location>
        <position position="66"/>
    </location>
</feature>
<comment type="caution">
    <text evidence="1">The sequence shown here is derived from an EMBL/GenBank/DDBJ whole genome shotgun (WGS) entry which is preliminary data.</text>
</comment>
<proteinExistence type="predicted"/>
<protein>
    <recommendedName>
        <fullName evidence="2">Bacterial type II secretion system protein E domain-containing protein</fullName>
    </recommendedName>
</protein>
<dbReference type="Gene3D" id="3.30.450.90">
    <property type="match status" value="1"/>
</dbReference>
<gene>
    <name evidence="1" type="ORF">S01H1_85795</name>
</gene>
<organism evidence="1">
    <name type="scientific">marine sediment metagenome</name>
    <dbReference type="NCBI Taxonomy" id="412755"/>
    <lineage>
        <taxon>unclassified sequences</taxon>
        <taxon>metagenomes</taxon>
        <taxon>ecological metagenomes</taxon>
    </lineage>
</organism>
<sequence length="66" mass="7420">VKKILSKAIKTGASDVHINVGMPPVLRNNTELNIMDFQSISSENAKEMVLSMVGPDRFKQFEENRD</sequence>
<accession>X0XHP7</accession>
<reference evidence="1" key="1">
    <citation type="journal article" date="2014" name="Front. Microbiol.">
        <title>High frequency of phylogenetically diverse reductive dehalogenase-homologous genes in deep subseafloor sedimentary metagenomes.</title>
        <authorList>
            <person name="Kawai M."/>
            <person name="Futagami T."/>
            <person name="Toyoda A."/>
            <person name="Takaki Y."/>
            <person name="Nishi S."/>
            <person name="Hori S."/>
            <person name="Arai W."/>
            <person name="Tsubouchi T."/>
            <person name="Morono Y."/>
            <person name="Uchiyama I."/>
            <person name="Ito T."/>
            <person name="Fujiyama A."/>
            <person name="Inagaki F."/>
            <person name="Takami H."/>
        </authorList>
    </citation>
    <scope>NUCLEOTIDE SEQUENCE</scope>
    <source>
        <strain evidence="1">Expedition CK06-06</strain>
    </source>
</reference>
<feature type="non-terminal residue" evidence="1">
    <location>
        <position position="1"/>
    </location>
</feature>
<evidence type="ECO:0008006" key="2">
    <source>
        <dbReference type="Google" id="ProtNLM"/>
    </source>
</evidence>